<reference evidence="1 2" key="1">
    <citation type="submission" date="2018-02" db="EMBL/GenBank/DDBJ databases">
        <title>The genomes of Aspergillus section Nigri reveals drivers in fungal speciation.</title>
        <authorList>
            <consortium name="DOE Joint Genome Institute"/>
            <person name="Vesth T.C."/>
            <person name="Nybo J."/>
            <person name="Theobald S."/>
            <person name="Brandl J."/>
            <person name="Frisvad J.C."/>
            <person name="Nielsen K.F."/>
            <person name="Lyhne E.K."/>
            <person name="Kogle M.E."/>
            <person name="Kuo A."/>
            <person name="Riley R."/>
            <person name="Clum A."/>
            <person name="Nolan M."/>
            <person name="Lipzen A."/>
            <person name="Salamov A."/>
            <person name="Henrissat B."/>
            <person name="Wiebenga A."/>
            <person name="De vries R.P."/>
            <person name="Grigoriev I.V."/>
            <person name="Mortensen U.H."/>
            <person name="Andersen M.R."/>
            <person name="Baker S.E."/>
        </authorList>
    </citation>
    <scope>NUCLEOTIDE SEQUENCE [LARGE SCALE GENOMIC DNA]</scope>
    <source>
        <strain evidence="1 2">CBS 114.51</strain>
    </source>
</reference>
<organism evidence="1 2">
    <name type="scientific">Aspergillus japonicus CBS 114.51</name>
    <dbReference type="NCBI Taxonomy" id="1448312"/>
    <lineage>
        <taxon>Eukaryota</taxon>
        <taxon>Fungi</taxon>
        <taxon>Dikarya</taxon>
        <taxon>Ascomycota</taxon>
        <taxon>Pezizomycotina</taxon>
        <taxon>Eurotiomycetes</taxon>
        <taxon>Eurotiomycetidae</taxon>
        <taxon>Eurotiales</taxon>
        <taxon>Aspergillaceae</taxon>
        <taxon>Aspergillus</taxon>
        <taxon>Aspergillus subgen. Circumdati</taxon>
    </lineage>
</organism>
<proteinExistence type="predicted"/>
<sequence length="87" mass="10133">MTTEKVLVERWKPLPVDSSYFDDCILHPINYIAQENYERKLYCFDCEEIIFHDENGATIWTTTGSGFMDGLPKQVSVMIKRGKQRLA</sequence>
<dbReference type="RefSeq" id="XP_025530280.1">
    <property type="nucleotide sequence ID" value="XM_025671477.1"/>
</dbReference>
<dbReference type="EMBL" id="KZ824778">
    <property type="protein sequence ID" value="RAH84386.1"/>
    <property type="molecule type" value="Genomic_DNA"/>
</dbReference>
<accession>A0A8T8X8E1</accession>
<evidence type="ECO:0000313" key="1">
    <source>
        <dbReference type="EMBL" id="RAH84386.1"/>
    </source>
</evidence>
<evidence type="ECO:0000313" key="2">
    <source>
        <dbReference type="Proteomes" id="UP000249497"/>
    </source>
</evidence>
<dbReference type="Proteomes" id="UP000249497">
    <property type="component" value="Unassembled WGS sequence"/>
</dbReference>
<dbReference type="AlphaFoldDB" id="A0A8T8X8E1"/>
<dbReference type="GeneID" id="37175169"/>
<name>A0A8T8X8E1_ASPJA</name>
<protein>
    <submittedName>
        <fullName evidence="1">Uncharacterized protein</fullName>
    </submittedName>
</protein>
<gene>
    <name evidence="1" type="ORF">BO86DRAFT_387005</name>
</gene>
<keyword evidence="2" id="KW-1185">Reference proteome</keyword>
<dbReference type="OrthoDB" id="3783360at2759"/>